<evidence type="ECO:0000313" key="2">
    <source>
        <dbReference type="EMBL" id="MFD2421936.1"/>
    </source>
</evidence>
<dbReference type="SUPFAM" id="SSF48452">
    <property type="entry name" value="TPR-like"/>
    <property type="match status" value="1"/>
</dbReference>
<dbReference type="Gene3D" id="1.25.40.10">
    <property type="entry name" value="Tetratricopeptide repeat domain"/>
    <property type="match status" value="1"/>
</dbReference>
<accession>A0ABW5G4B5</accession>
<dbReference type="PRINTS" id="PR00364">
    <property type="entry name" value="DISEASERSIST"/>
</dbReference>
<dbReference type="Proteomes" id="UP001597417">
    <property type="component" value="Unassembled WGS sequence"/>
</dbReference>
<keyword evidence="3" id="KW-1185">Reference proteome</keyword>
<dbReference type="PANTHER" id="PTHR47691">
    <property type="entry name" value="REGULATOR-RELATED"/>
    <property type="match status" value="1"/>
</dbReference>
<name>A0ABW5G4B5_9PSEU</name>
<dbReference type="Pfam" id="PF13424">
    <property type="entry name" value="TPR_12"/>
    <property type="match status" value="1"/>
</dbReference>
<dbReference type="InterPro" id="IPR011990">
    <property type="entry name" value="TPR-like_helical_dom_sf"/>
</dbReference>
<protein>
    <submittedName>
        <fullName evidence="2">Tetratricopeptide repeat protein</fullName>
    </submittedName>
</protein>
<comment type="caution">
    <text evidence="2">The sequence shown here is derived from an EMBL/GenBank/DDBJ whole genome shotgun (WGS) entry which is preliminary data.</text>
</comment>
<dbReference type="SMART" id="SM00028">
    <property type="entry name" value="TPR"/>
    <property type="match status" value="3"/>
</dbReference>
<dbReference type="RefSeq" id="WP_378270782.1">
    <property type="nucleotide sequence ID" value="NZ_JBHUKR010000024.1"/>
</dbReference>
<evidence type="ECO:0000256" key="1">
    <source>
        <dbReference type="PROSITE-ProRule" id="PRU00339"/>
    </source>
</evidence>
<feature type="repeat" description="TPR" evidence="1">
    <location>
        <begin position="611"/>
        <end position="644"/>
    </location>
</feature>
<gene>
    <name evidence="2" type="ORF">ACFSXZ_36975</name>
</gene>
<dbReference type="Gene3D" id="3.40.50.300">
    <property type="entry name" value="P-loop containing nucleotide triphosphate hydrolases"/>
    <property type="match status" value="1"/>
</dbReference>
<sequence length="689" mass="74356">MSDRESDVDNALSGHFTGPVVQAGAVHGDVHFHTTEASSPVPRQLMAPPPGFTDRSAELSILDTLLERPGVVVIRGRGGMGKTALALRWLGLTAARFPDGHLHAELSLPNGGPVAPEDVLGRFLRSFGIPHDRVPTGLPERIALYRSVTAEKLVALLLDDAVSAAQVRVLVPASSGSVTVVTSHRPLLGLLASGARAVAVGPLDSAAALDALGHHIGHDRVAAERESAERLADFCGGLPIALSVVGANAAARPKRPLARLVAELADERARLDGLSVEGDISVRSTLDMAYLDLPPELQRAYRLLGLHPGRIMETAAVAAMLATKPDLARRWLGALVDASLVEELDDDRYSLHDLVRVHAFEQALAEDDDKARTDSVRRVVCWYVFATQAANRRVMPARATLAFSPDTSFVLPDDLSVQVHALEWLERHRPTLLTAMTDALDRGWSELAYHLADALQPIIILHGHPADGLKTAETGLLAAEATGDLVGQIRMRKRLARVQAAAGDLERAQQNTDELLRSARASNDRRGEASAWKTRALIDVGRGNLTDAADALSRAVDILRSLGRRRGEGLALINLGETLTRLGQSDRAIGHLRRARELLTTLGVPDPYNDARAALALGQAYLDEGDTNSARSLFDHALIVFAEHGSDHQRGLTHQALARLAARIGDEEQSRRHSDRARTLLVRPNWFES</sequence>
<dbReference type="EMBL" id="JBHUKR010000024">
    <property type="protein sequence ID" value="MFD2421936.1"/>
    <property type="molecule type" value="Genomic_DNA"/>
</dbReference>
<dbReference type="PROSITE" id="PS50005">
    <property type="entry name" value="TPR"/>
    <property type="match status" value="1"/>
</dbReference>
<dbReference type="InterPro" id="IPR019734">
    <property type="entry name" value="TPR_rpt"/>
</dbReference>
<organism evidence="2 3">
    <name type="scientific">Amycolatopsis pigmentata</name>
    <dbReference type="NCBI Taxonomy" id="450801"/>
    <lineage>
        <taxon>Bacteria</taxon>
        <taxon>Bacillati</taxon>
        <taxon>Actinomycetota</taxon>
        <taxon>Actinomycetes</taxon>
        <taxon>Pseudonocardiales</taxon>
        <taxon>Pseudonocardiaceae</taxon>
        <taxon>Amycolatopsis</taxon>
    </lineage>
</organism>
<dbReference type="PANTHER" id="PTHR47691:SF3">
    <property type="entry name" value="HTH-TYPE TRANSCRIPTIONAL REGULATOR RV0890C-RELATED"/>
    <property type="match status" value="1"/>
</dbReference>
<reference evidence="3" key="1">
    <citation type="journal article" date="2019" name="Int. J. Syst. Evol. Microbiol.">
        <title>The Global Catalogue of Microorganisms (GCM) 10K type strain sequencing project: providing services to taxonomists for standard genome sequencing and annotation.</title>
        <authorList>
            <consortium name="The Broad Institute Genomics Platform"/>
            <consortium name="The Broad Institute Genome Sequencing Center for Infectious Disease"/>
            <person name="Wu L."/>
            <person name="Ma J."/>
        </authorList>
    </citation>
    <scope>NUCLEOTIDE SEQUENCE [LARGE SCALE GENOMIC DNA]</scope>
    <source>
        <strain evidence="3">CGMCC 4.7645</strain>
    </source>
</reference>
<dbReference type="InterPro" id="IPR027417">
    <property type="entry name" value="P-loop_NTPase"/>
</dbReference>
<keyword evidence="1" id="KW-0802">TPR repeat</keyword>
<proteinExistence type="predicted"/>
<evidence type="ECO:0000313" key="3">
    <source>
        <dbReference type="Proteomes" id="UP001597417"/>
    </source>
</evidence>
<dbReference type="SUPFAM" id="SSF52540">
    <property type="entry name" value="P-loop containing nucleoside triphosphate hydrolases"/>
    <property type="match status" value="1"/>
</dbReference>